<dbReference type="VEuPathDB" id="MicrosporidiaDB:G9O61_00g015190"/>
<protein>
    <submittedName>
        <fullName evidence="7">Ccch-type zinc finger-containing protein</fullName>
    </submittedName>
</protein>
<accession>A0A0F9ZBA0</accession>
<organism evidence="7 8">
    <name type="scientific">Vairimorpha ceranae</name>
    <dbReference type="NCBI Taxonomy" id="40302"/>
    <lineage>
        <taxon>Eukaryota</taxon>
        <taxon>Fungi</taxon>
        <taxon>Fungi incertae sedis</taxon>
        <taxon>Microsporidia</taxon>
        <taxon>Nosematidae</taxon>
        <taxon>Vairimorpha</taxon>
    </lineage>
</organism>
<feature type="coiled-coil region" evidence="5">
    <location>
        <begin position="9"/>
        <end position="52"/>
    </location>
</feature>
<dbReference type="InterPro" id="IPR000571">
    <property type="entry name" value="Znf_CCCH"/>
</dbReference>
<evidence type="ECO:0000256" key="3">
    <source>
        <dbReference type="ARBA" id="ARBA00022833"/>
    </source>
</evidence>
<dbReference type="Proteomes" id="UP000034350">
    <property type="component" value="Unassembled WGS sequence"/>
</dbReference>
<feature type="domain" description="C3H1-type" evidence="6">
    <location>
        <begin position="70"/>
        <end position="97"/>
    </location>
</feature>
<dbReference type="PANTHER" id="PTHR12681:SF0">
    <property type="entry name" value="ZINC FINGER CCCH DOMAIN-CONTAINING PROTEIN 15"/>
    <property type="match status" value="1"/>
</dbReference>
<dbReference type="AlphaFoldDB" id="A0A0F9ZBA0"/>
<reference evidence="7 8" key="1">
    <citation type="journal article" date="2015" name="Environ. Microbiol.">
        <title>Genome analyses suggest the presence of polyploidy and recent human-driven expansions in eight global populations of the honeybee pathogen Nosema ceranae.</title>
        <authorList>
            <person name="Pelin A."/>
            <person name="Selman M."/>
            <person name="Aris-Brosou S."/>
            <person name="Farinelli L."/>
            <person name="Corradi N."/>
        </authorList>
    </citation>
    <scope>NUCLEOTIDE SEQUENCE [LARGE SCALE GENOMIC DNA]</scope>
    <source>
        <strain evidence="7 8">PA08 1199</strain>
    </source>
</reference>
<keyword evidence="1 4" id="KW-0479">Metal-binding</keyword>
<dbReference type="InterPro" id="IPR032378">
    <property type="entry name" value="ZC3H15/TMA46_C"/>
</dbReference>
<evidence type="ECO:0000256" key="1">
    <source>
        <dbReference type="ARBA" id="ARBA00022723"/>
    </source>
</evidence>
<keyword evidence="8" id="KW-1185">Reference proteome</keyword>
<dbReference type="Pfam" id="PF16543">
    <property type="entry name" value="DFRP_C"/>
    <property type="match status" value="1"/>
</dbReference>
<keyword evidence="2 4" id="KW-0863">Zinc-finger</keyword>
<dbReference type="EMBL" id="JPQZ01000038">
    <property type="protein sequence ID" value="KKO74949.1"/>
    <property type="molecule type" value="Genomic_DNA"/>
</dbReference>
<dbReference type="VEuPathDB" id="MicrosporidiaDB:AAJ76_3800027920"/>
<dbReference type="OMA" id="AMIFKPV"/>
<sequence>MAKKQNPTTKDLKAQIKEIEEKMFGLKNKKQKAALEKQIEALRIKDAELKKTKVKKEVTAVIQKIPVGVDPKTVQCINFINKVCKEGDNCRFAHETIKKVENGASEVANKGPRHVCRFLLDAINNNEFNSSWKCPFPKCNDIHKLIDLQGDATTELSLEEYLEFSRQSLGDNLTPLTEETFNQWKEKKVEEEMEHQKKIQALSSGPKGLELFESKPEMFMDDEEAVELDYRERCYSDDEEDTPPI</sequence>
<keyword evidence="3 4" id="KW-0862">Zinc</keyword>
<evidence type="ECO:0000256" key="2">
    <source>
        <dbReference type="ARBA" id="ARBA00022771"/>
    </source>
</evidence>
<evidence type="ECO:0000256" key="5">
    <source>
        <dbReference type="SAM" id="Coils"/>
    </source>
</evidence>
<name>A0A0F9ZBA0_9MICR</name>
<dbReference type="SMART" id="SM00356">
    <property type="entry name" value="ZnF_C3H1"/>
    <property type="match status" value="1"/>
</dbReference>
<evidence type="ECO:0000259" key="6">
    <source>
        <dbReference type="PROSITE" id="PS50103"/>
    </source>
</evidence>
<dbReference type="RefSeq" id="XP_024330691.1">
    <property type="nucleotide sequence ID" value="XM_024475402.1"/>
</dbReference>
<dbReference type="VEuPathDB" id="MicrosporidiaDB:NCER_100818"/>
<dbReference type="OrthoDB" id="278280at2759"/>
<dbReference type="GeneID" id="36320343"/>
<dbReference type="InterPro" id="IPR036855">
    <property type="entry name" value="Znf_CCCH_sf"/>
</dbReference>
<evidence type="ECO:0000313" key="7">
    <source>
        <dbReference type="EMBL" id="KKO74949.1"/>
    </source>
</evidence>
<dbReference type="PANTHER" id="PTHR12681">
    <property type="entry name" value="ZINC FINGER-CONTAINING PROTEIN P48ZNF"/>
    <property type="match status" value="1"/>
</dbReference>
<dbReference type="Gene3D" id="4.10.1000.10">
    <property type="entry name" value="Zinc finger, CCCH-type"/>
    <property type="match status" value="1"/>
</dbReference>
<evidence type="ECO:0000313" key="8">
    <source>
        <dbReference type="Proteomes" id="UP000034350"/>
    </source>
</evidence>
<dbReference type="GO" id="GO:0008270">
    <property type="term" value="F:zinc ion binding"/>
    <property type="evidence" value="ECO:0007669"/>
    <property type="project" value="UniProtKB-KW"/>
</dbReference>
<dbReference type="GO" id="GO:0003729">
    <property type="term" value="F:mRNA binding"/>
    <property type="evidence" value="ECO:0007669"/>
    <property type="project" value="TreeGrafter"/>
</dbReference>
<gene>
    <name evidence="7" type="ORF">AAJ76_3800027920</name>
</gene>
<dbReference type="GO" id="GO:0002181">
    <property type="term" value="P:cytoplasmic translation"/>
    <property type="evidence" value="ECO:0007669"/>
    <property type="project" value="TreeGrafter"/>
</dbReference>
<feature type="zinc finger region" description="C3H1-type" evidence="4">
    <location>
        <begin position="70"/>
        <end position="97"/>
    </location>
</feature>
<dbReference type="GO" id="GO:0005829">
    <property type="term" value="C:cytosol"/>
    <property type="evidence" value="ECO:0007669"/>
    <property type="project" value="TreeGrafter"/>
</dbReference>
<dbReference type="SUPFAM" id="SSF90229">
    <property type="entry name" value="CCCH zinc finger"/>
    <property type="match status" value="1"/>
</dbReference>
<dbReference type="Gene3D" id="6.20.400.10">
    <property type="match status" value="1"/>
</dbReference>
<comment type="caution">
    <text evidence="7">The sequence shown here is derived from an EMBL/GenBank/DDBJ whole genome shotgun (WGS) entry which is preliminary data.</text>
</comment>
<dbReference type="PROSITE" id="PS50103">
    <property type="entry name" value="ZF_C3H1"/>
    <property type="match status" value="1"/>
</dbReference>
<evidence type="ECO:0000256" key="4">
    <source>
        <dbReference type="PROSITE-ProRule" id="PRU00723"/>
    </source>
</evidence>
<keyword evidence="5" id="KW-0175">Coiled coil</keyword>
<proteinExistence type="predicted"/>